<dbReference type="EMBL" id="VULY01000019">
    <property type="protein sequence ID" value="MSR94843.1"/>
    <property type="molecule type" value="Genomic_DNA"/>
</dbReference>
<dbReference type="AlphaFoldDB" id="A0A6N7UTG4"/>
<feature type="region of interest" description="Disordered" evidence="1">
    <location>
        <begin position="1"/>
        <end position="21"/>
    </location>
</feature>
<reference evidence="2 3" key="1">
    <citation type="submission" date="2019-08" db="EMBL/GenBank/DDBJ databases">
        <title>In-depth cultivation of the pig gut microbiome towards novel bacterial diversity and tailored functional studies.</title>
        <authorList>
            <person name="Wylensek D."/>
            <person name="Hitch T.C.A."/>
            <person name="Clavel T."/>
        </authorList>
    </citation>
    <scope>NUCLEOTIDE SEQUENCE [LARGE SCALE GENOMIC DNA]</scope>
    <source>
        <strain evidence="2 3">68-1-5</strain>
    </source>
</reference>
<gene>
    <name evidence="2" type="ORF">FYJ34_11385</name>
</gene>
<dbReference type="RefSeq" id="WP_154478917.1">
    <property type="nucleotide sequence ID" value="NZ_VULY01000019.1"/>
</dbReference>
<feature type="compositionally biased region" description="Low complexity" evidence="1">
    <location>
        <begin position="8"/>
        <end position="21"/>
    </location>
</feature>
<feature type="region of interest" description="Disordered" evidence="1">
    <location>
        <begin position="77"/>
        <end position="114"/>
    </location>
</feature>
<evidence type="ECO:0000313" key="3">
    <source>
        <dbReference type="Proteomes" id="UP000434409"/>
    </source>
</evidence>
<feature type="compositionally biased region" description="Polar residues" evidence="1">
    <location>
        <begin position="98"/>
        <end position="107"/>
    </location>
</feature>
<sequence>MTDADLKAAYTPAGTAAGYTPTPEDAKKLHYVSRTVEASKIATVEDHTSPALWDYVYDPEASTIVLGQRAKMIYHSNHSSATMEGERQIQTRQDRSWSRCTPFTNPATERRRYP</sequence>
<evidence type="ECO:0000256" key="1">
    <source>
        <dbReference type="SAM" id="MobiDB-lite"/>
    </source>
</evidence>
<feature type="compositionally biased region" description="Basic and acidic residues" evidence="1">
    <location>
        <begin position="84"/>
        <end position="97"/>
    </location>
</feature>
<proteinExistence type="predicted"/>
<name>A0A6N7UTG4_9FIRM</name>
<protein>
    <submittedName>
        <fullName evidence="2">Uncharacterized protein</fullName>
    </submittedName>
</protein>
<accession>A0A6N7UTG4</accession>
<keyword evidence="3" id="KW-1185">Reference proteome</keyword>
<organism evidence="2 3">
    <name type="scientific">Suipraeoptans intestinalis</name>
    <dbReference type="NCBI Taxonomy" id="2606628"/>
    <lineage>
        <taxon>Bacteria</taxon>
        <taxon>Bacillati</taxon>
        <taxon>Bacillota</taxon>
        <taxon>Clostridia</taxon>
        <taxon>Lachnospirales</taxon>
        <taxon>Lachnospiraceae</taxon>
        <taxon>Suipraeoptans</taxon>
    </lineage>
</organism>
<evidence type="ECO:0000313" key="2">
    <source>
        <dbReference type="EMBL" id="MSR94843.1"/>
    </source>
</evidence>
<dbReference type="Proteomes" id="UP000434409">
    <property type="component" value="Unassembled WGS sequence"/>
</dbReference>
<comment type="caution">
    <text evidence="2">The sequence shown here is derived from an EMBL/GenBank/DDBJ whole genome shotgun (WGS) entry which is preliminary data.</text>
</comment>